<gene>
    <name evidence="3" type="ORF">KEM09_11035</name>
</gene>
<dbReference type="RefSeq" id="WP_212228300.1">
    <property type="nucleotide sequence ID" value="NZ_JAGUCN010000011.1"/>
</dbReference>
<evidence type="ECO:0000256" key="1">
    <source>
        <dbReference type="SAM" id="Phobius"/>
    </source>
</evidence>
<proteinExistence type="predicted"/>
<dbReference type="Proteomes" id="UP000721861">
    <property type="component" value="Unassembled WGS sequence"/>
</dbReference>
<organism evidence="3 4">
    <name type="scientific">Carboxylicivirga mesophila</name>
    <dbReference type="NCBI Taxonomy" id="1166478"/>
    <lineage>
        <taxon>Bacteria</taxon>
        <taxon>Pseudomonadati</taxon>
        <taxon>Bacteroidota</taxon>
        <taxon>Bacteroidia</taxon>
        <taxon>Marinilabiliales</taxon>
        <taxon>Marinilabiliaceae</taxon>
        <taxon>Carboxylicivirga</taxon>
    </lineage>
</organism>
<evidence type="ECO:0000313" key="4">
    <source>
        <dbReference type="Proteomes" id="UP000721861"/>
    </source>
</evidence>
<sequence>MNEQNKHIDELIVKYLAEDISAEEEHVLADWQQQSSDNAAYFTQMQKVWDNSCALAAFRSLDVDCDFEKFKTRVGMQSKLIKLSFKRKLMRFAAVMIPALVIIAAYTLHQSVPGFGKWEAFVTDGEVDSIVLIDQSEVSLNKNSYLAYEKDFEGEARKLKLRGEAYFKVAKNPEKPFVVKVGDAEVKVLGTEFNIDENRRNNTVTLSVTEGRVMFTSGTDKVEVSAGERAVLSNDKIVKSPLYSSNCIAWKTGTIIFDKASLDEVLETVVDHFSELHGFENKASESDLFITTRFTNPSLEDVLVELRIHFKKKIEINDNKLVISD</sequence>
<comment type="caution">
    <text evidence="3">The sequence shown here is derived from an EMBL/GenBank/DDBJ whole genome shotgun (WGS) entry which is preliminary data.</text>
</comment>
<keyword evidence="1" id="KW-0472">Membrane</keyword>
<accession>A0ABS5KBS1</accession>
<name>A0ABS5KBS1_9BACT</name>
<keyword evidence="1" id="KW-1133">Transmembrane helix</keyword>
<dbReference type="Pfam" id="PF04773">
    <property type="entry name" value="FecR"/>
    <property type="match status" value="1"/>
</dbReference>
<feature type="domain" description="FecR protein" evidence="2">
    <location>
        <begin position="124"/>
        <end position="213"/>
    </location>
</feature>
<dbReference type="InterPro" id="IPR006860">
    <property type="entry name" value="FecR"/>
</dbReference>
<dbReference type="EMBL" id="JAGUCN010000011">
    <property type="protein sequence ID" value="MBS2211943.1"/>
    <property type="molecule type" value="Genomic_DNA"/>
</dbReference>
<protein>
    <submittedName>
        <fullName evidence="3">FecR domain-containing protein</fullName>
    </submittedName>
</protein>
<dbReference type="PIRSF" id="PIRSF018266">
    <property type="entry name" value="FecR"/>
    <property type="match status" value="1"/>
</dbReference>
<dbReference type="PANTHER" id="PTHR30273">
    <property type="entry name" value="PERIPLASMIC SIGNAL SENSOR AND SIGMA FACTOR ACTIVATOR FECR-RELATED"/>
    <property type="match status" value="1"/>
</dbReference>
<dbReference type="Gene3D" id="3.55.50.30">
    <property type="match status" value="1"/>
</dbReference>
<dbReference type="PANTHER" id="PTHR30273:SF2">
    <property type="entry name" value="PROTEIN FECR"/>
    <property type="match status" value="1"/>
</dbReference>
<keyword evidence="4" id="KW-1185">Reference proteome</keyword>
<keyword evidence="1" id="KW-0812">Transmembrane</keyword>
<feature type="transmembrane region" description="Helical" evidence="1">
    <location>
        <begin position="89"/>
        <end position="108"/>
    </location>
</feature>
<dbReference type="Gene3D" id="2.60.120.1440">
    <property type="match status" value="1"/>
</dbReference>
<reference evidence="3 4" key="1">
    <citation type="journal article" date="2014" name="Int. J. Syst. Evol. Microbiol.">
        <title>Carboxylicivirga gen. nov. in the family Marinilabiliaceae with two novel species, Carboxylicivirga mesophila sp. nov. and Carboxylicivirga taeanensis sp. nov., and reclassification of Cytophaga fermentans as Saccharicrinis fermentans gen. nov., comb. nov.</title>
        <authorList>
            <person name="Yang S.H."/>
            <person name="Seo H.S."/>
            <person name="Woo J.H."/>
            <person name="Oh H.M."/>
            <person name="Jang H."/>
            <person name="Lee J.H."/>
            <person name="Kim S.J."/>
            <person name="Kwon K.K."/>
        </authorList>
    </citation>
    <scope>NUCLEOTIDE SEQUENCE [LARGE SCALE GENOMIC DNA]</scope>
    <source>
        <strain evidence="3 4">JCM 18290</strain>
    </source>
</reference>
<evidence type="ECO:0000259" key="2">
    <source>
        <dbReference type="Pfam" id="PF04773"/>
    </source>
</evidence>
<dbReference type="InterPro" id="IPR012373">
    <property type="entry name" value="Ferrdict_sens_TM"/>
</dbReference>
<evidence type="ECO:0000313" key="3">
    <source>
        <dbReference type="EMBL" id="MBS2211943.1"/>
    </source>
</evidence>